<keyword evidence="2" id="KW-1185">Reference proteome</keyword>
<gene>
    <name evidence="1" type="ORF">H8911_07655</name>
</gene>
<reference evidence="1 2" key="1">
    <citation type="submission" date="2020-08" db="EMBL/GenBank/DDBJ databases">
        <authorList>
            <person name="Liu C."/>
            <person name="Sun Q."/>
        </authorList>
    </citation>
    <scope>NUCLEOTIDE SEQUENCE [LARGE SCALE GENOMIC DNA]</scope>
    <source>
        <strain evidence="1 2">L34</strain>
    </source>
</reference>
<protein>
    <recommendedName>
        <fullName evidence="3">Bacteriocin</fullName>
    </recommendedName>
</protein>
<evidence type="ECO:0000313" key="2">
    <source>
        <dbReference type="Proteomes" id="UP000649075"/>
    </source>
</evidence>
<dbReference type="EMBL" id="JACRWH010000030">
    <property type="protein sequence ID" value="MBC6012610.1"/>
    <property type="molecule type" value="Genomic_DNA"/>
</dbReference>
<accession>A0ABR7KIQ7</accession>
<sequence length="52" mass="5484">MEYLIKPHNSISPIGNCSCTRNSGTVTNCTKNASCLGYMICVTPSGNKVSMG</sequence>
<dbReference type="RefSeq" id="WP_003864721.1">
    <property type="nucleotide sequence ID" value="NZ_JACRWH010000030.1"/>
</dbReference>
<dbReference type="Proteomes" id="UP000649075">
    <property type="component" value="Unassembled WGS sequence"/>
</dbReference>
<proteinExistence type="predicted"/>
<comment type="caution">
    <text evidence="1">The sequence shown here is derived from an EMBL/GenBank/DDBJ whole genome shotgun (WGS) entry which is preliminary data.</text>
</comment>
<evidence type="ECO:0008006" key="3">
    <source>
        <dbReference type="Google" id="ProtNLM"/>
    </source>
</evidence>
<organism evidence="1 2">
    <name type="scientific">Holdemanella hominis</name>
    <dbReference type="NCBI Taxonomy" id="2764327"/>
    <lineage>
        <taxon>Bacteria</taxon>
        <taxon>Bacillati</taxon>
        <taxon>Bacillota</taxon>
        <taxon>Erysipelotrichia</taxon>
        <taxon>Erysipelotrichales</taxon>
        <taxon>Erysipelotrichaceae</taxon>
        <taxon>Holdemanella</taxon>
    </lineage>
</organism>
<name>A0ABR7KIQ7_9FIRM</name>
<evidence type="ECO:0000313" key="1">
    <source>
        <dbReference type="EMBL" id="MBC6012610.1"/>
    </source>
</evidence>